<comment type="caution">
    <text evidence="2">The sequence shown here is derived from an EMBL/GenBank/DDBJ whole genome shotgun (WGS) entry which is preliminary data.</text>
</comment>
<keyword evidence="1" id="KW-0812">Transmembrane</keyword>
<gene>
    <name evidence="2" type="ORF">D6D15_09162</name>
</gene>
<evidence type="ECO:0000313" key="3">
    <source>
        <dbReference type="Proteomes" id="UP000304928"/>
    </source>
</evidence>
<protein>
    <submittedName>
        <fullName evidence="2">Uncharacterized protein</fullName>
    </submittedName>
</protein>
<feature type="transmembrane region" description="Helical" evidence="1">
    <location>
        <begin position="116"/>
        <end position="139"/>
    </location>
</feature>
<keyword evidence="1" id="KW-1133">Transmembrane helix</keyword>
<dbReference type="Proteomes" id="UP000304928">
    <property type="component" value="Unassembled WGS sequence"/>
</dbReference>
<dbReference type="AlphaFoldDB" id="A0A4S9AVI5"/>
<evidence type="ECO:0000256" key="1">
    <source>
        <dbReference type="SAM" id="Phobius"/>
    </source>
</evidence>
<sequence length="370" mass="40584">MRRGSCAKHKVWSISSGPLALYPRYYNNSDISINVDIDIKQYLSISKTGNRIFSTGLDSADSAEKRHNNRRGGLPILRCKFANHEDPTPIRIKSQPLPLNLIFYPYQTTNHIMKTYTLAGLLASPLAAMAAPAWVMVAYNESVPEIHGKPINADSGSFWLNKDASATCPDYDPECPATNTTIISGPVAGIGGWYMGILQPGGQEMTAPGLDSTVGGLPLKYEAVGARDIGVGVWDLARNSHPGIVLDNSTISTLGAPTIRTATGVHPYTWMACPYPRVYPEPSLDQVDLSQPMTIQTVTIGDENYPHCVRLEITLHPTTMAAPQYYYCKGCQWRCDNIYGDSVCNYNKKPACLEPFCGPYTEETKADKVQ</sequence>
<dbReference type="EMBL" id="QZAR01000246">
    <property type="protein sequence ID" value="THW84014.1"/>
    <property type="molecule type" value="Genomic_DNA"/>
</dbReference>
<evidence type="ECO:0000313" key="2">
    <source>
        <dbReference type="EMBL" id="THW84014.1"/>
    </source>
</evidence>
<proteinExistence type="predicted"/>
<name>A0A4S9AVI5_AURPU</name>
<reference evidence="2 3" key="1">
    <citation type="submission" date="2018-10" db="EMBL/GenBank/DDBJ databases">
        <title>Fifty Aureobasidium pullulans genomes reveal a recombining polyextremotolerant generalist.</title>
        <authorList>
            <person name="Gostincar C."/>
            <person name="Turk M."/>
            <person name="Zajc J."/>
            <person name="Gunde-Cimerman N."/>
        </authorList>
    </citation>
    <scope>NUCLEOTIDE SEQUENCE [LARGE SCALE GENOMIC DNA]</scope>
    <source>
        <strain evidence="2 3">EXF-10507</strain>
    </source>
</reference>
<organism evidence="2 3">
    <name type="scientific">Aureobasidium pullulans</name>
    <name type="common">Black yeast</name>
    <name type="synonym">Pullularia pullulans</name>
    <dbReference type="NCBI Taxonomy" id="5580"/>
    <lineage>
        <taxon>Eukaryota</taxon>
        <taxon>Fungi</taxon>
        <taxon>Dikarya</taxon>
        <taxon>Ascomycota</taxon>
        <taxon>Pezizomycotina</taxon>
        <taxon>Dothideomycetes</taxon>
        <taxon>Dothideomycetidae</taxon>
        <taxon>Dothideales</taxon>
        <taxon>Saccotheciaceae</taxon>
        <taxon>Aureobasidium</taxon>
    </lineage>
</organism>
<keyword evidence="1" id="KW-0472">Membrane</keyword>
<accession>A0A4S9AVI5</accession>